<dbReference type="InterPro" id="IPR001296">
    <property type="entry name" value="Glyco_trans_1"/>
</dbReference>
<dbReference type="AlphaFoldDB" id="A0A0G1A725"/>
<dbReference type="EMBL" id="LCDO01000005">
    <property type="protein sequence ID" value="KKS56847.1"/>
    <property type="molecule type" value="Genomic_DNA"/>
</dbReference>
<dbReference type="PATRIC" id="fig|1619039.3.peg.703"/>
<reference evidence="3 4" key="1">
    <citation type="journal article" date="2015" name="Nature">
        <title>rRNA introns, odd ribosomes, and small enigmatic genomes across a large radiation of phyla.</title>
        <authorList>
            <person name="Brown C.T."/>
            <person name="Hug L.A."/>
            <person name="Thomas B.C."/>
            <person name="Sharon I."/>
            <person name="Castelle C.J."/>
            <person name="Singh A."/>
            <person name="Wilkins M.J."/>
            <person name="Williams K.H."/>
            <person name="Banfield J.F."/>
        </authorList>
    </citation>
    <scope>NUCLEOTIDE SEQUENCE [LARGE SCALE GENOMIC DNA]</scope>
</reference>
<feature type="domain" description="Glycosyltransferase subfamily 4-like N-terminal" evidence="2">
    <location>
        <begin position="18"/>
        <end position="226"/>
    </location>
</feature>
<feature type="domain" description="Glycosyl transferase family 1" evidence="1">
    <location>
        <begin position="236"/>
        <end position="387"/>
    </location>
</feature>
<evidence type="ECO:0008006" key="5">
    <source>
        <dbReference type="Google" id="ProtNLM"/>
    </source>
</evidence>
<dbReference type="Pfam" id="PF13439">
    <property type="entry name" value="Glyco_transf_4"/>
    <property type="match status" value="1"/>
</dbReference>
<name>A0A0G1A725_9BACT</name>
<organism evidence="3 4">
    <name type="scientific">Candidatus Magasanikbacteria bacterium GW2011_GWA2_42_32</name>
    <dbReference type="NCBI Taxonomy" id="1619039"/>
    <lineage>
        <taxon>Bacteria</taxon>
        <taxon>Candidatus Magasanikiibacteriota</taxon>
    </lineage>
</organism>
<evidence type="ECO:0000313" key="3">
    <source>
        <dbReference type="EMBL" id="KKS56847.1"/>
    </source>
</evidence>
<dbReference type="GO" id="GO:0016757">
    <property type="term" value="F:glycosyltransferase activity"/>
    <property type="evidence" value="ECO:0007669"/>
    <property type="project" value="InterPro"/>
</dbReference>
<gene>
    <name evidence="3" type="ORF">UV20_C0005G0012</name>
</gene>
<protein>
    <recommendedName>
        <fullName evidence="5">Glycosyl transferase group 1</fullName>
    </recommendedName>
</protein>
<dbReference type="PANTHER" id="PTHR45947">
    <property type="entry name" value="SULFOQUINOVOSYL TRANSFERASE SQD2"/>
    <property type="match status" value="1"/>
</dbReference>
<evidence type="ECO:0000313" key="4">
    <source>
        <dbReference type="Proteomes" id="UP000034837"/>
    </source>
</evidence>
<dbReference type="Proteomes" id="UP000034837">
    <property type="component" value="Unassembled WGS sequence"/>
</dbReference>
<dbReference type="SUPFAM" id="SSF53756">
    <property type="entry name" value="UDP-Glycosyltransferase/glycogen phosphorylase"/>
    <property type="match status" value="1"/>
</dbReference>
<proteinExistence type="predicted"/>
<dbReference type="Pfam" id="PF00534">
    <property type="entry name" value="Glycos_transf_1"/>
    <property type="match status" value="1"/>
</dbReference>
<sequence>MKNCMKILQVNKFLYRRGGAETHLLDLANLLESHGQEVGFFSTKSPKNRPTTFNRYFIPYVEMHEQKGVWNKIKTFGHILYSKNASQKITELLKDFRPDVAHLHNIYHHLSPSILPILKKYHIPTVMTLHDYKLISPNYRLFDRGQICEGVKGGRYYDCLKHKCIFGETLPSLGATLEMYLHKWLKIYEKNIDLFISPSQFLKDKMVEFGQDENKIVILPNFINLSVASILPPLGNYLLYTGRLVEEKGLLILLEAAKLIPEVSIRIMGTGPLHNELFNKITLEQINNVKLVGYKSGEDWQRELNNARAYVLPSIWYENYPISLLEASAREKITIASKVGGIPEMITDGVDGLLFKMGDAEDLANKIKSVWDDENKLRQMGKASRQRVEKQNDPEIYYQKIMGIYERVSKKIG</sequence>
<dbReference type="PANTHER" id="PTHR45947:SF13">
    <property type="entry name" value="TRANSFERASE"/>
    <property type="match status" value="1"/>
</dbReference>
<dbReference type="CDD" id="cd03801">
    <property type="entry name" value="GT4_PimA-like"/>
    <property type="match status" value="1"/>
</dbReference>
<accession>A0A0G1A725</accession>
<evidence type="ECO:0000259" key="2">
    <source>
        <dbReference type="Pfam" id="PF13439"/>
    </source>
</evidence>
<comment type="caution">
    <text evidence="3">The sequence shown here is derived from an EMBL/GenBank/DDBJ whole genome shotgun (WGS) entry which is preliminary data.</text>
</comment>
<dbReference type="Gene3D" id="3.40.50.2000">
    <property type="entry name" value="Glycogen Phosphorylase B"/>
    <property type="match status" value="2"/>
</dbReference>
<evidence type="ECO:0000259" key="1">
    <source>
        <dbReference type="Pfam" id="PF00534"/>
    </source>
</evidence>
<dbReference type="InterPro" id="IPR028098">
    <property type="entry name" value="Glyco_trans_4-like_N"/>
</dbReference>
<dbReference type="InterPro" id="IPR050194">
    <property type="entry name" value="Glycosyltransferase_grp1"/>
</dbReference>